<dbReference type="NCBIfam" id="TIGR01341">
    <property type="entry name" value="aconitase_1"/>
    <property type="match status" value="1"/>
</dbReference>
<dbReference type="CDD" id="cd01580">
    <property type="entry name" value="AcnA_IRP_Swivel"/>
    <property type="match status" value="1"/>
</dbReference>
<sequence length="906" mass="100601">MQHQIASLRKLENEGKRISRLPFSIRILLENVMRNHDNFAITDEHMDTLVNWNPAGTDREVPFKPARVLMQDFTGVPAVVDMASIRAEVIRKGGDGSKINPAIPVDLVIDHSVQVDYFGTNYAYQSNVNLEYERNAERYELLKWGQQALDNFTVVPPGMGICHQVNLEYLAKGVISRDGWIFPDTLVGTDSHTPMVNGIGVVGWGVGGIEAEAAMLGQPIYFTCPQVIGLKLTGKIPPGCTATDMVLTITKLLRDYGVVGKFVEVFGDGLDHLSVTDRATISNMSPEFGCTITYFPIDDQTLDYMRRTNRAESHIAMVEDYCKNNLLWRTGKEEIEYTHVLELDLDTLEPTVSGPKRPQDKILVKDLPSQFSYLMEKEYQRSYVPVKDRHEQAWLSEGGSGSAFTFEERSVAKEIAVETEELHSVRIKIKNQEYVLSDGSIVIAAITSCTNTSNPAVMVGAGLVARKAVARGLRTKSWVKTSLAPGSKVVTEYLHRANLLEDLEALRFHTVGYGCTSCIGNSGPLPPHIAEAVDKGELVVASVLSGNRNFEARVHPQVRMNFLMSPMLVVVYALVGRVDINLLEEPVGYDPNGSPVYLRDIWPTQEEIVETINECLRVEDFKNVYDVIFDGGDDWKQLVAPEGKNFVWNEQSTYVQEAPFFKNISPEPLPTEDIHDARVLLYLGDSVTTDHISPAGSFKADSAAGQYLMSKGVESKDFNSYGSRRGNHEVMMRGTFANVRIRNRITDKEGGYTTYFPTGETLSVYDAAMEYAKAHTPLVILAGKEYGSGSSRDWAAKGTNLLGVKAVIAESFERIHRSNLVGMGVMPLEFPEGQNAESLGLDGTETFTITGIAENLTPYKLLDVVATRKNGETVTFQCKARLDSAIEIEYYRHGGILHYVLRGFLN</sequence>
<evidence type="ECO:0000256" key="7">
    <source>
        <dbReference type="ARBA" id="ARBA00023239"/>
    </source>
</evidence>
<proteinExistence type="inferred from homology"/>
<dbReference type="InterPro" id="IPR036008">
    <property type="entry name" value="Aconitase_4Fe-4S_dom"/>
</dbReference>
<keyword evidence="9" id="KW-0004">4Fe-4S</keyword>
<organism evidence="12 13">
    <name type="scientific">Parapedobacter composti</name>
    <dbReference type="NCBI Taxonomy" id="623281"/>
    <lineage>
        <taxon>Bacteria</taxon>
        <taxon>Pseudomonadati</taxon>
        <taxon>Bacteroidota</taxon>
        <taxon>Sphingobacteriia</taxon>
        <taxon>Sphingobacteriales</taxon>
        <taxon>Sphingobacteriaceae</taxon>
        <taxon>Parapedobacter</taxon>
    </lineage>
</organism>
<keyword evidence="13" id="KW-1185">Reference proteome</keyword>
<dbReference type="Gene3D" id="3.30.499.10">
    <property type="entry name" value="Aconitase, domain 3"/>
    <property type="match status" value="2"/>
</dbReference>
<accession>A0A1I1FQG5</accession>
<dbReference type="Gene3D" id="3.20.19.10">
    <property type="entry name" value="Aconitase, domain 4"/>
    <property type="match status" value="1"/>
</dbReference>
<keyword evidence="6 9" id="KW-0411">Iron-sulfur</keyword>
<comment type="catalytic activity">
    <reaction evidence="8 9">
        <text>citrate = D-threo-isocitrate</text>
        <dbReference type="Rhea" id="RHEA:10336"/>
        <dbReference type="ChEBI" id="CHEBI:15562"/>
        <dbReference type="ChEBI" id="CHEBI:16947"/>
        <dbReference type="EC" id="4.2.1.3"/>
    </reaction>
</comment>
<dbReference type="FunFam" id="3.20.19.10:FF:000001">
    <property type="entry name" value="Aconitate hydratase"/>
    <property type="match status" value="1"/>
</dbReference>
<feature type="domain" description="Aconitase A/isopropylmalate dehydratase small subunit swivel" evidence="11">
    <location>
        <begin position="706"/>
        <end position="832"/>
    </location>
</feature>
<evidence type="ECO:0000256" key="2">
    <source>
        <dbReference type="ARBA" id="ARBA00004717"/>
    </source>
</evidence>
<dbReference type="Pfam" id="PF00694">
    <property type="entry name" value="Aconitase_C"/>
    <property type="match status" value="1"/>
</dbReference>
<dbReference type="FunFam" id="3.30.499.10:FF:000002">
    <property type="entry name" value="Aconitate hydratase"/>
    <property type="match status" value="1"/>
</dbReference>
<dbReference type="EC" id="4.2.1.3" evidence="9"/>
<name>A0A1I1FQG5_9SPHI</name>
<dbReference type="RefSeq" id="WP_090971863.1">
    <property type="nucleotide sequence ID" value="NZ_FOLL01000003.1"/>
</dbReference>
<dbReference type="InterPro" id="IPR015928">
    <property type="entry name" value="Aconitase/3IPM_dehydase_swvl"/>
</dbReference>
<dbReference type="SUPFAM" id="SSF53732">
    <property type="entry name" value="Aconitase iron-sulfur domain"/>
    <property type="match status" value="1"/>
</dbReference>
<comment type="pathway">
    <text evidence="2">Carbohydrate metabolism; tricarboxylic acid cycle; isocitrate from oxaloacetate: step 2/2.</text>
</comment>
<protein>
    <recommendedName>
        <fullName evidence="9">Aconitate hydratase</fullName>
        <shortName evidence="9">Aconitase</shortName>
        <ecNumber evidence="9">4.2.1.3</ecNumber>
    </recommendedName>
</protein>
<comment type="function">
    <text evidence="9">Catalyzes the isomerization of citrate to isocitrate via cis-aconitate.</text>
</comment>
<dbReference type="NCBIfam" id="NF006757">
    <property type="entry name" value="PRK09277.1"/>
    <property type="match status" value="1"/>
</dbReference>
<evidence type="ECO:0000259" key="11">
    <source>
        <dbReference type="Pfam" id="PF00694"/>
    </source>
</evidence>
<evidence type="ECO:0000256" key="1">
    <source>
        <dbReference type="ARBA" id="ARBA00001966"/>
    </source>
</evidence>
<evidence type="ECO:0000313" key="13">
    <source>
        <dbReference type="Proteomes" id="UP000199577"/>
    </source>
</evidence>
<dbReference type="InterPro" id="IPR015931">
    <property type="entry name" value="Acnase/IPM_dHydase_lsu_aba_1/3"/>
</dbReference>
<dbReference type="SUPFAM" id="SSF52016">
    <property type="entry name" value="LeuD/IlvD-like"/>
    <property type="match status" value="1"/>
</dbReference>
<comment type="cofactor">
    <cofactor evidence="1">
        <name>[4Fe-4S] cluster</name>
        <dbReference type="ChEBI" id="CHEBI:49883"/>
    </cofactor>
</comment>
<dbReference type="Gene3D" id="6.10.190.10">
    <property type="match status" value="1"/>
</dbReference>
<evidence type="ECO:0000256" key="5">
    <source>
        <dbReference type="ARBA" id="ARBA00023004"/>
    </source>
</evidence>
<keyword evidence="4" id="KW-0479">Metal-binding</keyword>
<comment type="similarity">
    <text evidence="3 9">Belongs to the aconitase/IPM isomerase family.</text>
</comment>
<dbReference type="GO" id="GO:0003994">
    <property type="term" value="F:aconitate hydratase activity"/>
    <property type="evidence" value="ECO:0007669"/>
    <property type="project" value="UniProtKB-EC"/>
</dbReference>
<evidence type="ECO:0000256" key="4">
    <source>
        <dbReference type="ARBA" id="ARBA00022723"/>
    </source>
</evidence>
<dbReference type="OrthoDB" id="9764318at2"/>
<dbReference type="AlphaFoldDB" id="A0A1I1FQG5"/>
<evidence type="ECO:0000259" key="10">
    <source>
        <dbReference type="Pfam" id="PF00330"/>
    </source>
</evidence>
<evidence type="ECO:0000256" key="3">
    <source>
        <dbReference type="ARBA" id="ARBA00007185"/>
    </source>
</evidence>
<dbReference type="UniPathway" id="UPA00223">
    <property type="reaction ID" value="UER00718"/>
</dbReference>
<dbReference type="InterPro" id="IPR000573">
    <property type="entry name" value="AconitaseA/IPMdHydase_ssu_swvl"/>
</dbReference>
<dbReference type="InterPro" id="IPR044137">
    <property type="entry name" value="AcnA_IRP_Swivel"/>
</dbReference>
<dbReference type="PRINTS" id="PR00415">
    <property type="entry name" value="ACONITASE"/>
</dbReference>
<feature type="domain" description="Aconitase/3-isopropylmalate dehydratase large subunit alpha/beta/alpha" evidence="10">
    <location>
        <begin position="58"/>
        <end position="576"/>
    </location>
</feature>
<keyword evidence="5 9" id="KW-0408">Iron</keyword>
<keyword evidence="7 9" id="KW-0456">Lyase</keyword>
<evidence type="ECO:0000256" key="8">
    <source>
        <dbReference type="ARBA" id="ARBA00023501"/>
    </source>
</evidence>
<evidence type="ECO:0000313" key="12">
    <source>
        <dbReference type="EMBL" id="SFC01246.1"/>
    </source>
</evidence>
<dbReference type="GO" id="GO:0006099">
    <property type="term" value="P:tricarboxylic acid cycle"/>
    <property type="evidence" value="ECO:0007669"/>
    <property type="project" value="UniProtKB-UniPathway"/>
</dbReference>
<reference evidence="12 13" key="1">
    <citation type="submission" date="2016-10" db="EMBL/GenBank/DDBJ databases">
        <authorList>
            <person name="de Groot N.N."/>
        </authorList>
    </citation>
    <scope>NUCLEOTIDE SEQUENCE [LARGE SCALE GENOMIC DNA]</scope>
    <source>
        <strain evidence="12 13">DSM 22900</strain>
    </source>
</reference>
<dbReference type="Proteomes" id="UP000199577">
    <property type="component" value="Unassembled WGS sequence"/>
</dbReference>
<dbReference type="PROSITE" id="PS00450">
    <property type="entry name" value="ACONITASE_1"/>
    <property type="match status" value="1"/>
</dbReference>
<dbReference type="GO" id="GO:0051539">
    <property type="term" value="F:4 iron, 4 sulfur cluster binding"/>
    <property type="evidence" value="ECO:0007669"/>
    <property type="project" value="UniProtKB-KW"/>
</dbReference>
<dbReference type="Pfam" id="PF00330">
    <property type="entry name" value="Aconitase"/>
    <property type="match status" value="1"/>
</dbReference>
<dbReference type="PANTHER" id="PTHR11670">
    <property type="entry name" value="ACONITASE/IRON-RESPONSIVE ELEMENT FAMILY MEMBER"/>
    <property type="match status" value="1"/>
</dbReference>
<dbReference type="InterPro" id="IPR001030">
    <property type="entry name" value="Acoase/IPM_deHydtase_lsu_aba"/>
</dbReference>
<dbReference type="InterPro" id="IPR006249">
    <property type="entry name" value="Aconitase/IRP2"/>
</dbReference>
<dbReference type="GO" id="GO:0046872">
    <property type="term" value="F:metal ion binding"/>
    <property type="evidence" value="ECO:0007669"/>
    <property type="project" value="UniProtKB-KW"/>
</dbReference>
<dbReference type="STRING" id="623281.SAMN05421747_10383"/>
<dbReference type="InterPro" id="IPR018136">
    <property type="entry name" value="Aconitase_4Fe-4S_BS"/>
</dbReference>
<evidence type="ECO:0000256" key="6">
    <source>
        <dbReference type="ARBA" id="ARBA00023014"/>
    </source>
</evidence>
<dbReference type="EMBL" id="FOLL01000003">
    <property type="protein sequence ID" value="SFC01246.1"/>
    <property type="molecule type" value="Genomic_DNA"/>
</dbReference>
<dbReference type="NCBIfam" id="NF009520">
    <property type="entry name" value="PRK12881.1"/>
    <property type="match status" value="1"/>
</dbReference>
<evidence type="ECO:0000256" key="9">
    <source>
        <dbReference type="RuleBase" id="RU361275"/>
    </source>
</evidence>
<gene>
    <name evidence="12" type="ORF">SAMN05421747_10383</name>
</gene>